<gene>
    <name evidence="1" type="ORF">T472_0210650</name>
</gene>
<protein>
    <submittedName>
        <fullName evidence="1">Uncharacterized protein</fullName>
    </submittedName>
</protein>
<name>V7I5T8_9CLOT</name>
<accession>V7I5T8</accession>
<evidence type="ECO:0000313" key="2">
    <source>
        <dbReference type="Proteomes" id="UP000017747"/>
    </source>
</evidence>
<organism evidence="1 2">
    <name type="scientific">Youngiibacter fragilis 232.1</name>
    <dbReference type="NCBI Taxonomy" id="994573"/>
    <lineage>
        <taxon>Bacteria</taxon>
        <taxon>Bacillati</taxon>
        <taxon>Bacillota</taxon>
        <taxon>Clostridia</taxon>
        <taxon>Eubacteriales</taxon>
        <taxon>Clostridiaceae</taxon>
        <taxon>Youngiibacter</taxon>
    </lineage>
</organism>
<dbReference type="Proteomes" id="UP000017747">
    <property type="component" value="Unassembled WGS sequence"/>
</dbReference>
<dbReference type="EMBL" id="AXUN02000178">
    <property type="protein sequence ID" value="ETA80656.1"/>
    <property type="molecule type" value="Genomic_DNA"/>
</dbReference>
<keyword evidence="2" id="KW-1185">Reference proteome</keyword>
<reference evidence="1 2" key="1">
    <citation type="journal article" date="2014" name="Genome Announc.">
        <title>Genome Sequence of Youngiibacter fragilis, the Type Strain of the Genus Youngiibacter.</title>
        <authorList>
            <person name="Wawrik C.B."/>
            <person name="Callaghan A.V."/>
            <person name="Stamps B.W."/>
            <person name="Wawrik B."/>
        </authorList>
    </citation>
    <scope>NUCLEOTIDE SEQUENCE [LARGE SCALE GENOMIC DNA]</scope>
    <source>
        <strain evidence="1 2">232.1</strain>
    </source>
</reference>
<dbReference type="AlphaFoldDB" id="V7I5T8"/>
<dbReference type="STRING" id="994573.T472_0210650"/>
<proteinExistence type="predicted"/>
<sequence>MLEDESADTCSLEEDEKNLHKNMEFFVDITMAGKYNNLCQ</sequence>
<comment type="caution">
    <text evidence="1">The sequence shown here is derived from an EMBL/GenBank/DDBJ whole genome shotgun (WGS) entry which is preliminary data.</text>
</comment>
<evidence type="ECO:0000313" key="1">
    <source>
        <dbReference type="EMBL" id="ETA80656.1"/>
    </source>
</evidence>